<gene>
    <name evidence="1" type="ORF">SCNRRL3882_2745</name>
</gene>
<reference evidence="2" key="1">
    <citation type="submission" date="2017-11" db="EMBL/GenBank/DDBJ databases">
        <authorList>
            <person name="Wibberg D."/>
        </authorList>
    </citation>
    <scope>NUCLEOTIDE SEQUENCE [LARGE SCALE GENOMIC DNA]</scope>
</reference>
<keyword evidence="2" id="KW-1185">Reference proteome</keyword>
<dbReference type="Proteomes" id="UP000235464">
    <property type="component" value="Chromosome I"/>
</dbReference>
<organism evidence="1 2">
    <name type="scientific">Streptomyces chartreusis NRRL 3882</name>
    <dbReference type="NCBI Taxonomy" id="1079985"/>
    <lineage>
        <taxon>Bacteria</taxon>
        <taxon>Bacillati</taxon>
        <taxon>Actinomycetota</taxon>
        <taxon>Actinomycetes</taxon>
        <taxon>Kitasatosporales</taxon>
        <taxon>Streptomycetaceae</taxon>
        <taxon>Streptomyces</taxon>
    </lineage>
</organism>
<evidence type="ECO:0000313" key="2">
    <source>
        <dbReference type="Proteomes" id="UP000235464"/>
    </source>
</evidence>
<sequence length="37" mass="4140">MRQYTLTRVMTELSVHQGGESVSQVLLCEVSLGSFRP</sequence>
<evidence type="ECO:0000313" key="1">
    <source>
        <dbReference type="EMBL" id="SOR79283.1"/>
    </source>
</evidence>
<accession>A0A2N9B7G1</accession>
<name>A0A2N9B7G1_STRCX</name>
<dbReference type="AlphaFoldDB" id="A0A2N9B7G1"/>
<dbReference type="EMBL" id="LT963352">
    <property type="protein sequence ID" value="SOR79283.1"/>
    <property type="molecule type" value="Genomic_DNA"/>
</dbReference>
<protein>
    <submittedName>
        <fullName evidence="1">Uncharacterized protein</fullName>
    </submittedName>
</protein>
<proteinExistence type="predicted"/>